<keyword evidence="3" id="KW-0238">DNA-binding</keyword>
<comment type="caution">
    <text evidence="5">The sequence shown here is derived from an EMBL/GenBank/DDBJ whole genome shotgun (WGS) entry which is preliminary data.</text>
</comment>
<dbReference type="InterPro" id="IPR044946">
    <property type="entry name" value="Restrct_endonuc_typeI_TRD_sf"/>
</dbReference>
<dbReference type="Pfam" id="PF01420">
    <property type="entry name" value="Methylase_S"/>
    <property type="match status" value="1"/>
</dbReference>
<reference evidence="5 6" key="1">
    <citation type="journal article" date="2015" name="Stand. Genomic Sci.">
        <title>Genomic Encyclopedia of Bacterial and Archaeal Type Strains, Phase III: the genomes of soil and plant-associated and newly described type strains.</title>
        <authorList>
            <person name="Whitman W.B."/>
            <person name="Woyke T."/>
            <person name="Klenk H.P."/>
            <person name="Zhou Y."/>
            <person name="Lilburn T.G."/>
            <person name="Beck B.J."/>
            <person name="De Vos P."/>
            <person name="Vandamme P."/>
            <person name="Eisen J.A."/>
            <person name="Garrity G."/>
            <person name="Hugenholtz P."/>
            <person name="Kyrpides N.C."/>
        </authorList>
    </citation>
    <scope>NUCLEOTIDE SEQUENCE [LARGE SCALE GENOMIC DNA]</scope>
    <source>
        <strain evidence="5 6">VKM Ac-2541</strain>
    </source>
</reference>
<evidence type="ECO:0000256" key="3">
    <source>
        <dbReference type="ARBA" id="ARBA00023125"/>
    </source>
</evidence>
<evidence type="ECO:0000259" key="4">
    <source>
        <dbReference type="Pfam" id="PF01420"/>
    </source>
</evidence>
<keyword evidence="2" id="KW-0680">Restriction system</keyword>
<dbReference type="AlphaFoldDB" id="A0A4R2ILN8"/>
<gene>
    <name evidence="5" type="ORF">EV646_112182</name>
</gene>
<evidence type="ECO:0000313" key="5">
    <source>
        <dbReference type="EMBL" id="TCO43605.1"/>
    </source>
</evidence>
<proteinExistence type="inferred from homology"/>
<dbReference type="Proteomes" id="UP000295573">
    <property type="component" value="Unassembled WGS sequence"/>
</dbReference>
<dbReference type="RefSeq" id="WP_132154923.1">
    <property type="nucleotide sequence ID" value="NZ_SLWR01000012.1"/>
</dbReference>
<accession>A0A4R2ILN8</accession>
<feature type="domain" description="Type I restriction modification DNA specificity" evidence="4">
    <location>
        <begin position="100"/>
        <end position="187"/>
    </location>
</feature>
<comment type="similarity">
    <text evidence="1">Belongs to the type-I restriction system S methylase family.</text>
</comment>
<dbReference type="InterPro" id="IPR052021">
    <property type="entry name" value="Type-I_RS_S_subunit"/>
</dbReference>
<protein>
    <submittedName>
        <fullName evidence="5">Type I restriction enzyme S subunit</fullName>
    </submittedName>
</protein>
<dbReference type="GO" id="GO:0009307">
    <property type="term" value="P:DNA restriction-modification system"/>
    <property type="evidence" value="ECO:0007669"/>
    <property type="project" value="UniProtKB-KW"/>
</dbReference>
<dbReference type="OrthoDB" id="9798929at2"/>
<dbReference type="PANTHER" id="PTHR30408:SF12">
    <property type="entry name" value="TYPE I RESTRICTION ENZYME MJAVIII SPECIFICITY SUBUNIT"/>
    <property type="match status" value="1"/>
</dbReference>
<evidence type="ECO:0000313" key="6">
    <source>
        <dbReference type="Proteomes" id="UP000295573"/>
    </source>
</evidence>
<name>A0A4R2ILN8_9ACTN</name>
<dbReference type="GO" id="GO:0003677">
    <property type="term" value="F:DNA binding"/>
    <property type="evidence" value="ECO:0007669"/>
    <property type="project" value="UniProtKB-KW"/>
</dbReference>
<dbReference type="InterPro" id="IPR000055">
    <property type="entry name" value="Restrct_endonuc_typeI_TRD"/>
</dbReference>
<dbReference type="SUPFAM" id="SSF116734">
    <property type="entry name" value="DNA methylase specificity domain"/>
    <property type="match status" value="2"/>
</dbReference>
<evidence type="ECO:0000256" key="2">
    <source>
        <dbReference type="ARBA" id="ARBA00022747"/>
    </source>
</evidence>
<organism evidence="5 6">
    <name type="scientific">Kribbella antiqua</name>
    <dbReference type="NCBI Taxonomy" id="2512217"/>
    <lineage>
        <taxon>Bacteria</taxon>
        <taxon>Bacillati</taxon>
        <taxon>Actinomycetota</taxon>
        <taxon>Actinomycetes</taxon>
        <taxon>Propionibacteriales</taxon>
        <taxon>Kribbellaceae</taxon>
        <taxon>Kribbella</taxon>
    </lineage>
</organism>
<dbReference type="EMBL" id="SLWR01000012">
    <property type="protein sequence ID" value="TCO43605.1"/>
    <property type="molecule type" value="Genomic_DNA"/>
</dbReference>
<dbReference type="PANTHER" id="PTHR30408">
    <property type="entry name" value="TYPE-1 RESTRICTION ENZYME ECOKI SPECIFICITY PROTEIN"/>
    <property type="match status" value="1"/>
</dbReference>
<dbReference type="Gene3D" id="3.90.220.20">
    <property type="entry name" value="DNA methylase specificity domains"/>
    <property type="match status" value="2"/>
</dbReference>
<sequence>MTNPTPLTPTPAGWAWVHLRDAALGVFDCPHSTPKLAQAGPYLVRTQDIGGGVFRGEAAARVSRATYEERIARAKPEYGDLLYSREGTYFGISAEVPPGTEVCLGQRMVLIRPDPTVLHFSYARYWLNSDTMRKYVYAHRDGSVAQRLNLPIIRSIPLPLPPLEEQRGIAATLGALDDKIESNRRIIRLASDLLDALSASLANAVRSVPLGQLATVERTAVHPNGLGSERVDHFSLPAFDDSARPERVAASTIMSGKLAVTGPSILVSRLNPRFNRTWWAVPTHGVRALASTEFACLTTDDREDLAAIWLAVRDAYFRSELVRRASGTSGSHQRVRPDDLLAIEVPDVREISPTLKRTALALLDSIHQRRIEAAKLAGLRDALLPQLLTGGIRVPEATKALEGLA</sequence>
<keyword evidence="6" id="KW-1185">Reference proteome</keyword>
<evidence type="ECO:0000256" key="1">
    <source>
        <dbReference type="ARBA" id="ARBA00010923"/>
    </source>
</evidence>